<dbReference type="AlphaFoldDB" id="A0A2G3A7T8"/>
<reference evidence="1 2" key="2">
    <citation type="journal article" date="2017" name="Genome Biol.">
        <title>New reference genome sequences of hot pepper reveal the massive evolution of plant disease-resistance genes by retroduplication.</title>
        <authorList>
            <person name="Kim S."/>
            <person name="Park J."/>
            <person name="Yeom S.I."/>
            <person name="Kim Y.M."/>
            <person name="Seo E."/>
            <person name="Kim K.T."/>
            <person name="Kim M.S."/>
            <person name="Lee J.M."/>
            <person name="Cheong K."/>
            <person name="Shin H.S."/>
            <person name="Kim S.B."/>
            <person name="Han K."/>
            <person name="Lee J."/>
            <person name="Park M."/>
            <person name="Lee H.A."/>
            <person name="Lee H.Y."/>
            <person name="Lee Y."/>
            <person name="Oh S."/>
            <person name="Lee J.H."/>
            <person name="Choi E."/>
            <person name="Choi E."/>
            <person name="Lee S.E."/>
            <person name="Jeon J."/>
            <person name="Kim H."/>
            <person name="Choi G."/>
            <person name="Song H."/>
            <person name="Lee J."/>
            <person name="Lee S.C."/>
            <person name="Kwon J.K."/>
            <person name="Lee H.Y."/>
            <person name="Koo N."/>
            <person name="Hong Y."/>
            <person name="Kim R.W."/>
            <person name="Kang W.H."/>
            <person name="Huh J.H."/>
            <person name="Kang B.C."/>
            <person name="Yang T.J."/>
            <person name="Lee Y.H."/>
            <person name="Bennetzen J.L."/>
            <person name="Choi D."/>
        </authorList>
    </citation>
    <scope>NUCLEOTIDE SEQUENCE [LARGE SCALE GENOMIC DNA]</scope>
    <source>
        <strain evidence="2">cv. CM334</strain>
    </source>
</reference>
<accession>A0A2G3A7T8</accession>
<organism evidence="1 2">
    <name type="scientific">Capsicum annuum</name>
    <name type="common">Capsicum pepper</name>
    <dbReference type="NCBI Taxonomy" id="4072"/>
    <lineage>
        <taxon>Eukaryota</taxon>
        <taxon>Viridiplantae</taxon>
        <taxon>Streptophyta</taxon>
        <taxon>Embryophyta</taxon>
        <taxon>Tracheophyta</taxon>
        <taxon>Spermatophyta</taxon>
        <taxon>Magnoliopsida</taxon>
        <taxon>eudicotyledons</taxon>
        <taxon>Gunneridae</taxon>
        <taxon>Pentapetalae</taxon>
        <taxon>asterids</taxon>
        <taxon>lamiids</taxon>
        <taxon>Solanales</taxon>
        <taxon>Solanaceae</taxon>
        <taxon>Solanoideae</taxon>
        <taxon>Capsiceae</taxon>
        <taxon>Capsicum</taxon>
    </lineage>
</organism>
<dbReference type="EMBL" id="AYRZ02000002">
    <property type="protein sequence ID" value="PHT90261.1"/>
    <property type="molecule type" value="Genomic_DNA"/>
</dbReference>
<comment type="caution">
    <text evidence="1">The sequence shown here is derived from an EMBL/GenBank/DDBJ whole genome shotgun (WGS) entry which is preliminary data.</text>
</comment>
<evidence type="ECO:0000313" key="2">
    <source>
        <dbReference type="Proteomes" id="UP000222542"/>
    </source>
</evidence>
<dbReference type="Gramene" id="PHT90261">
    <property type="protein sequence ID" value="PHT90261"/>
    <property type="gene ID" value="T459_05374"/>
</dbReference>
<reference evidence="1 2" key="1">
    <citation type="journal article" date="2014" name="Nat. Genet.">
        <title>Genome sequence of the hot pepper provides insights into the evolution of pungency in Capsicum species.</title>
        <authorList>
            <person name="Kim S."/>
            <person name="Park M."/>
            <person name="Yeom S.I."/>
            <person name="Kim Y.M."/>
            <person name="Lee J.M."/>
            <person name="Lee H.A."/>
            <person name="Seo E."/>
            <person name="Choi J."/>
            <person name="Cheong K."/>
            <person name="Kim K.T."/>
            <person name="Jung K."/>
            <person name="Lee G.W."/>
            <person name="Oh S.K."/>
            <person name="Bae C."/>
            <person name="Kim S.B."/>
            <person name="Lee H.Y."/>
            <person name="Kim S.Y."/>
            <person name="Kim M.S."/>
            <person name="Kang B.C."/>
            <person name="Jo Y.D."/>
            <person name="Yang H.B."/>
            <person name="Jeong H.J."/>
            <person name="Kang W.H."/>
            <person name="Kwon J.K."/>
            <person name="Shin C."/>
            <person name="Lim J.Y."/>
            <person name="Park J.H."/>
            <person name="Huh J.H."/>
            <person name="Kim J.S."/>
            <person name="Kim B.D."/>
            <person name="Cohen O."/>
            <person name="Paran I."/>
            <person name="Suh M.C."/>
            <person name="Lee S.B."/>
            <person name="Kim Y.K."/>
            <person name="Shin Y."/>
            <person name="Noh S.J."/>
            <person name="Park J."/>
            <person name="Seo Y.S."/>
            <person name="Kwon S.Y."/>
            <person name="Kim H.A."/>
            <person name="Park J.M."/>
            <person name="Kim H.J."/>
            <person name="Choi S.B."/>
            <person name="Bosland P.W."/>
            <person name="Reeves G."/>
            <person name="Jo S.H."/>
            <person name="Lee B.W."/>
            <person name="Cho H.T."/>
            <person name="Choi H.S."/>
            <person name="Lee M.S."/>
            <person name="Yu Y."/>
            <person name="Do Choi Y."/>
            <person name="Park B.S."/>
            <person name="van Deynze A."/>
            <person name="Ashrafi H."/>
            <person name="Hill T."/>
            <person name="Kim W.T."/>
            <person name="Pai H.S."/>
            <person name="Ahn H.K."/>
            <person name="Yeam I."/>
            <person name="Giovannoni J.J."/>
            <person name="Rose J.K."/>
            <person name="Sorensen I."/>
            <person name="Lee S.J."/>
            <person name="Kim R.W."/>
            <person name="Choi I.Y."/>
            <person name="Choi B.S."/>
            <person name="Lim J.S."/>
            <person name="Lee Y.H."/>
            <person name="Choi D."/>
        </authorList>
    </citation>
    <scope>NUCLEOTIDE SEQUENCE [LARGE SCALE GENOMIC DNA]</scope>
    <source>
        <strain evidence="2">cv. CM334</strain>
    </source>
</reference>
<evidence type="ECO:0000313" key="1">
    <source>
        <dbReference type="EMBL" id="PHT90261.1"/>
    </source>
</evidence>
<name>A0A2G3A7T8_CAPAN</name>
<proteinExistence type="predicted"/>
<protein>
    <submittedName>
        <fullName evidence="1">Uncharacterized protein</fullName>
    </submittedName>
</protein>
<gene>
    <name evidence="1" type="ORF">T459_05374</name>
</gene>
<sequence>MMLNVNVADVIISLTEVGHAANILTPDPLMSDFDMPGLFKNGPLEEKAATVGVWLSLILIPLNDIVATGVDVDFILNNYSGLLLNLGPVPRQTQTTRTGRNLNIKFMEKVNRDTTILRGNFLLKGE</sequence>
<dbReference type="Proteomes" id="UP000222542">
    <property type="component" value="Unassembled WGS sequence"/>
</dbReference>
<keyword evidence="2" id="KW-1185">Reference proteome</keyword>